<dbReference type="SUPFAM" id="SSF53335">
    <property type="entry name" value="S-adenosyl-L-methionine-dependent methyltransferases"/>
    <property type="match status" value="1"/>
</dbReference>
<dbReference type="PANTHER" id="PTHR34203">
    <property type="entry name" value="METHYLTRANSFERASE, FKBM FAMILY PROTEIN"/>
    <property type="match status" value="1"/>
</dbReference>
<feature type="domain" description="Methyltransferase FkbM" evidence="1">
    <location>
        <begin position="87"/>
        <end position="238"/>
    </location>
</feature>
<dbReference type="NCBIfam" id="TIGR01444">
    <property type="entry name" value="fkbM_fam"/>
    <property type="match status" value="1"/>
</dbReference>
<dbReference type="InterPro" id="IPR029063">
    <property type="entry name" value="SAM-dependent_MTases_sf"/>
</dbReference>
<dbReference type="PANTHER" id="PTHR34203:SF15">
    <property type="entry name" value="SLL1173 PROTEIN"/>
    <property type="match status" value="1"/>
</dbReference>
<reference evidence="2 3" key="1">
    <citation type="submission" date="2018-09" db="EMBL/GenBank/DDBJ databases">
        <title>Evolutionary history of phycoerythrin pigmentation in the water bloom-forming cyanobacterium Microcystis aeruginosa.</title>
        <authorList>
            <person name="Tanabe Y."/>
            <person name="Tanabe Y."/>
            <person name="Yamaguchi H."/>
        </authorList>
    </citation>
    <scope>NUCLEOTIDE SEQUENCE [LARGE SCALE GENOMIC DNA]</scope>
    <source>
        <strain evidence="2 3">NIES-2519</strain>
    </source>
</reference>
<evidence type="ECO:0000313" key="2">
    <source>
        <dbReference type="EMBL" id="GCA72404.1"/>
    </source>
</evidence>
<accession>A0A5A5R7D4</accession>
<dbReference type="AlphaFoldDB" id="A0A5A5R7D4"/>
<dbReference type="InterPro" id="IPR006342">
    <property type="entry name" value="FkbM_mtfrase"/>
</dbReference>
<organism evidence="2 3">
    <name type="scientific">Microcystis aeruginosa NIES-2519</name>
    <dbReference type="NCBI Taxonomy" id="2303981"/>
    <lineage>
        <taxon>Bacteria</taxon>
        <taxon>Bacillati</taxon>
        <taxon>Cyanobacteriota</taxon>
        <taxon>Cyanophyceae</taxon>
        <taxon>Oscillatoriophycideae</taxon>
        <taxon>Chroococcales</taxon>
        <taxon>Microcystaceae</taxon>
        <taxon>Microcystis</taxon>
    </lineage>
</organism>
<dbReference type="Proteomes" id="UP000323569">
    <property type="component" value="Unassembled WGS sequence"/>
</dbReference>
<dbReference type="CDD" id="cd02440">
    <property type="entry name" value="AdoMet_MTases"/>
    <property type="match status" value="1"/>
</dbReference>
<evidence type="ECO:0000313" key="3">
    <source>
        <dbReference type="Proteomes" id="UP000323569"/>
    </source>
</evidence>
<sequence>MSGILRPIFIQPLKHIYKMVTVPEYLTYSLLWSRLRPINRYNECRVKLHDWHLTIPDNLSFIHSYKEIFVDQVYAFKWENKSPNILDLGSNIGLSILFFKSLYPDANITGFEADPKIFRYLEKNINENSVSQVKLINKAIWYENTYLNFVSEGADAGKISDGESNVRVEAIDILEVLSHQKFDFLKMDIEGAEEFVIPRCRGFLDDLKFIFIEYHSKLGQEQCLDKILLILKEAGFRIHIRNINNSHLSPFLEIKPQSGFDLQLNIFGWKE</sequence>
<dbReference type="InterPro" id="IPR052514">
    <property type="entry name" value="SAM-dependent_MTase"/>
</dbReference>
<dbReference type="EMBL" id="BHVO01000100">
    <property type="protein sequence ID" value="GCA72404.1"/>
    <property type="molecule type" value="Genomic_DNA"/>
</dbReference>
<name>A0A5A5R7D4_MICAE</name>
<dbReference type="Pfam" id="PF05050">
    <property type="entry name" value="Methyltransf_21"/>
    <property type="match status" value="1"/>
</dbReference>
<evidence type="ECO:0000259" key="1">
    <source>
        <dbReference type="Pfam" id="PF05050"/>
    </source>
</evidence>
<gene>
    <name evidence="2" type="ORF">MiYa_03955</name>
</gene>
<protein>
    <recommendedName>
        <fullName evidence="1">Methyltransferase FkbM domain-containing protein</fullName>
    </recommendedName>
</protein>
<proteinExistence type="predicted"/>
<dbReference type="Gene3D" id="3.40.50.150">
    <property type="entry name" value="Vaccinia Virus protein VP39"/>
    <property type="match status" value="1"/>
</dbReference>
<comment type="caution">
    <text evidence="2">The sequence shown here is derived from an EMBL/GenBank/DDBJ whole genome shotgun (WGS) entry which is preliminary data.</text>
</comment>